<accession>U5T719</accession>
<evidence type="ECO:0000313" key="4">
    <source>
        <dbReference type="Proteomes" id="UP000017640"/>
    </source>
</evidence>
<protein>
    <recommendedName>
        <fullName evidence="2">Oxidoreductase molybdopterin-binding domain-containing protein</fullName>
    </recommendedName>
</protein>
<feature type="domain" description="Oxidoreductase molybdopterin-binding" evidence="2">
    <location>
        <begin position="62"/>
        <end position="137"/>
    </location>
</feature>
<evidence type="ECO:0000313" key="3">
    <source>
        <dbReference type="EMBL" id="AGY92133.1"/>
    </source>
</evidence>
<gene>
    <name evidence="3" type="ORF">SPICUR_05800</name>
</gene>
<dbReference type="OrthoDB" id="9798763at2"/>
<name>U5T719_9GAMM</name>
<evidence type="ECO:0000259" key="2">
    <source>
        <dbReference type="Pfam" id="PF00174"/>
    </source>
</evidence>
<dbReference type="Pfam" id="PF00174">
    <property type="entry name" value="Oxidored_molyb"/>
    <property type="match status" value="1"/>
</dbReference>
<keyword evidence="4" id="KW-1185">Reference proteome</keyword>
<dbReference type="KEGG" id="spiu:SPICUR_05800"/>
<dbReference type="Gene3D" id="3.90.420.10">
    <property type="entry name" value="Oxidoreductase, molybdopterin-binding domain"/>
    <property type="match status" value="1"/>
</dbReference>
<dbReference type="Proteomes" id="UP000017640">
    <property type="component" value="Chromosome"/>
</dbReference>
<dbReference type="eggNOG" id="COG3915">
    <property type="taxonomic scope" value="Bacteria"/>
</dbReference>
<dbReference type="InterPro" id="IPR000572">
    <property type="entry name" value="OxRdtase_Mopterin-bd_dom"/>
</dbReference>
<dbReference type="STRING" id="1335757.SPICUR_05800"/>
<evidence type="ECO:0000256" key="1">
    <source>
        <dbReference type="SAM" id="SignalP"/>
    </source>
</evidence>
<reference evidence="3 4" key="1">
    <citation type="journal article" date="2013" name="BMC Genomics">
        <title>Genomes of "Spiribacter", a streamlined, successful halophilic bacterium.</title>
        <authorList>
            <person name="Lopez-Perez M."/>
            <person name="Ghai R."/>
            <person name="Leon M.J."/>
            <person name="Rodriguez-Olmos A."/>
            <person name="Copa-Patino J.L."/>
            <person name="Soliveri J."/>
            <person name="Sanchez-Porro C."/>
            <person name="Ventosa A."/>
            <person name="Rodriguez-Valera F."/>
        </authorList>
    </citation>
    <scope>NUCLEOTIDE SEQUENCE [LARGE SCALE GENOMIC DNA]</scope>
    <source>
        <strain evidence="3 4">UAH-SP71</strain>
    </source>
</reference>
<dbReference type="HOGENOM" id="CLU_110165_2_1_6"/>
<sequence>MAIALALILLSLGSGAAGALEPPTGTPILTVSGDIGVTNQGDQAVFDYEMLESLGTHTTRTSTPWHDGTQTFTGPLIRSLLDTVDAEGERIIAKALNDYESEIPIEDFTTYDVILATHQNGERMSVRDRGPIFVIYPFDSDPALYQETIISRSVWQVNRIQVP</sequence>
<keyword evidence="1" id="KW-0732">Signal</keyword>
<dbReference type="EMBL" id="CP005990">
    <property type="protein sequence ID" value="AGY92133.1"/>
    <property type="molecule type" value="Genomic_DNA"/>
</dbReference>
<feature type="signal peptide" evidence="1">
    <location>
        <begin position="1"/>
        <end position="19"/>
    </location>
</feature>
<proteinExistence type="predicted"/>
<feature type="chain" id="PRO_5004664560" description="Oxidoreductase molybdopterin-binding domain-containing protein" evidence="1">
    <location>
        <begin position="20"/>
        <end position="163"/>
    </location>
</feature>
<dbReference type="AlphaFoldDB" id="U5T719"/>
<dbReference type="InterPro" id="IPR036374">
    <property type="entry name" value="OxRdtase_Mopterin-bd_sf"/>
</dbReference>
<dbReference type="SUPFAM" id="SSF56524">
    <property type="entry name" value="Oxidoreductase molybdopterin-binding domain"/>
    <property type="match status" value="1"/>
</dbReference>
<organism evidence="3 4">
    <name type="scientific">Spiribacter curvatus</name>
    <dbReference type="NCBI Taxonomy" id="1335757"/>
    <lineage>
        <taxon>Bacteria</taxon>
        <taxon>Pseudomonadati</taxon>
        <taxon>Pseudomonadota</taxon>
        <taxon>Gammaproteobacteria</taxon>
        <taxon>Chromatiales</taxon>
        <taxon>Ectothiorhodospiraceae</taxon>
        <taxon>Spiribacter</taxon>
    </lineage>
</organism>